<dbReference type="EMBL" id="GBXM01091701">
    <property type="protein sequence ID" value="JAH16876.1"/>
    <property type="molecule type" value="Transcribed_RNA"/>
</dbReference>
<sequence>MHLNMVEICIWKKQLTKEWAMGHWASCDNL</sequence>
<organism evidence="1">
    <name type="scientific">Anguilla anguilla</name>
    <name type="common">European freshwater eel</name>
    <name type="synonym">Muraena anguilla</name>
    <dbReference type="NCBI Taxonomy" id="7936"/>
    <lineage>
        <taxon>Eukaryota</taxon>
        <taxon>Metazoa</taxon>
        <taxon>Chordata</taxon>
        <taxon>Craniata</taxon>
        <taxon>Vertebrata</taxon>
        <taxon>Euteleostomi</taxon>
        <taxon>Actinopterygii</taxon>
        <taxon>Neopterygii</taxon>
        <taxon>Teleostei</taxon>
        <taxon>Anguilliformes</taxon>
        <taxon>Anguillidae</taxon>
        <taxon>Anguilla</taxon>
    </lineage>
</organism>
<dbReference type="AlphaFoldDB" id="A0A0E9QJ16"/>
<name>A0A0E9QJ16_ANGAN</name>
<protein>
    <submittedName>
        <fullName evidence="1">Uncharacterized protein</fullName>
    </submittedName>
</protein>
<reference evidence="1" key="1">
    <citation type="submission" date="2014-11" db="EMBL/GenBank/DDBJ databases">
        <authorList>
            <person name="Amaro Gonzalez C."/>
        </authorList>
    </citation>
    <scope>NUCLEOTIDE SEQUENCE</scope>
</reference>
<accession>A0A0E9QJ16</accession>
<proteinExistence type="predicted"/>
<evidence type="ECO:0000313" key="1">
    <source>
        <dbReference type="EMBL" id="JAH16876.1"/>
    </source>
</evidence>
<reference evidence="1" key="2">
    <citation type="journal article" date="2015" name="Fish Shellfish Immunol.">
        <title>Early steps in the European eel (Anguilla anguilla)-Vibrio vulnificus interaction in the gills: Role of the RtxA13 toxin.</title>
        <authorList>
            <person name="Callol A."/>
            <person name="Pajuelo D."/>
            <person name="Ebbesson L."/>
            <person name="Teles M."/>
            <person name="MacKenzie S."/>
            <person name="Amaro C."/>
        </authorList>
    </citation>
    <scope>NUCLEOTIDE SEQUENCE</scope>
</reference>